<reference evidence="2 3" key="1">
    <citation type="journal article" date="2024" name="J Genomics">
        <title>Draft genome sequencing and assembly of Favolaschia claudopus CIRM-BRFM 2984 isolated from oak limbs.</title>
        <authorList>
            <person name="Navarro D."/>
            <person name="Drula E."/>
            <person name="Chaduli D."/>
            <person name="Cazenave R."/>
            <person name="Ahrendt S."/>
            <person name="Wang J."/>
            <person name="Lipzen A."/>
            <person name="Daum C."/>
            <person name="Barry K."/>
            <person name="Grigoriev I.V."/>
            <person name="Favel A."/>
            <person name="Rosso M.N."/>
            <person name="Martin F."/>
        </authorList>
    </citation>
    <scope>NUCLEOTIDE SEQUENCE [LARGE SCALE GENOMIC DNA]</scope>
    <source>
        <strain evidence="2 3">CIRM-BRFM 2984</strain>
    </source>
</reference>
<dbReference type="Proteomes" id="UP001362999">
    <property type="component" value="Unassembled WGS sequence"/>
</dbReference>
<accession>A0AAW0CWG2</accession>
<name>A0AAW0CWG2_9AGAR</name>
<evidence type="ECO:0000256" key="1">
    <source>
        <dbReference type="SAM" id="MobiDB-lite"/>
    </source>
</evidence>
<organism evidence="2 3">
    <name type="scientific">Favolaschia claudopus</name>
    <dbReference type="NCBI Taxonomy" id="2862362"/>
    <lineage>
        <taxon>Eukaryota</taxon>
        <taxon>Fungi</taxon>
        <taxon>Dikarya</taxon>
        <taxon>Basidiomycota</taxon>
        <taxon>Agaricomycotina</taxon>
        <taxon>Agaricomycetes</taxon>
        <taxon>Agaricomycetidae</taxon>
        <taxon>Agaricales</taxon>
        <taxon>Marasmiineae</taxon>
        <taxon>Mycenaceae</taxon>
        <taxon>Favolaschia</taxon>
    </lineage>
</organism>
<proteinExistence type="predicted"/>
<protein>
    <submittedName>
        <fullName evidence="2">Uncharacterized protein</fullName>
    </submittedName>
</protein>
<dbReference type="EMBL" id="JAWWNJ010000011">
    <property type="protein sequence ID" value="KAK7044513.1"/>
    <property type="molecule type" value="Genomic_DNA"/>
</dbReference>
<feature type="region of interest" description="Disordered" evidence="1">
    <location>
        <begin position="40"/>
        <end position="92"/>
    </location>
</feature>
<sequence>MLRLTTRRVVRPSSLRRLHHDIPRPGIVFPVVHIDIGPAAQPSQKHASEHATASSSSSASHPTPSPSHWQEKPPKSPISINVQRTPGDANTPGKVAVDVKVDLRFWLPLILVLTLVVGTRFDQLWPSARIERAARFLADAPDVDVLKDDPEALDAQLTALLQTLLLPNALDMIPPALRHWREQGEAGHEVILRCYSELRGIILDDGVGVWKKTVRMAAVLSAFVERAKKIPGGAPPPSESSELLADMPELNQAADKSIRRS</sequence>
<feature type="region of interest" description="Disordered" evidence="1">
    <location>
        <begin position="229"/>
        <end position="261"/>
    </location>
</feature>
<evidence type="ECO:0000313" key="2">
    <source>
        <dbReference type="EMBL" id="KAK7044513.1"/>
    </source>
</evidence>
<keyword evidence="3" id="KW-1185">Reference proteome</keyword>
<evidence type="ECO:0000313" key="3">
    <source>
        <dbReference type="Proteomes" id="UP001362999"/>
    </source>
</evidence>
<gene>
    <name evidence="2" type="ORF">R3P38DRAFT_2879208</name>
</gene>
<comment type="caution">
    <text evidence="2">The sequence shown here is derived from an EMBL/GenBank/DDBJ whole genome shotgun (WGS) entry which is preliminary data.</text>
</comment>
<feature type="compositionally biased region" description="Low complexity" evidence="1">
    <location>
        <begin position="50"/>
        <end position="68"/>
    </location>
</feature>
<dbReference type="AlphaFoldDB" id="A0AAW0CWG2"/>